<dbReference type="PANTHER" id="PTHR43072">
    <property type="entry name" value="N-ACETYLTRANSFERASE"/>
    <property type="match status" value="1"/>
</dbReference>
<dbReference type="CDD" id="cd04301">
    <property type="entry name" value="NAT_SF"/>
    <property type="match status" value="1"/>
</dbReference>
<evidence type="ECO:0000313" key="5">
    <source>
        <dbReference type="Proteomes" id="UP000721415"/>
    </source>
</evidence>
<dbReference type="InterPro" id="IPR000182">
    <property type="entry name" value="GNAT_dom"/>
</dbReference>
<name>A0ABS0LTE5_9LACT</name>
<gene>
    <name evidence="4" type="ORF">HZY91_06925</name>
</gene>
<reference evidence="4 5" key="1">
    <citation type="submission" date="2020-07" db="EMBL/GenBank/DDBJ databases">
        <title>Facklamia lactis sp. nov., isolated from raw milk.</title>
        <authorList>
            <person name="Doll E.V."/>
            <person name="Huptas C."/>
            <person name="Staib L."/>
            <person name="Wenning M."/>
            <person name="Scherer S."/>
        </authorList>
    </citation>
    <scope>NUCLEOTIDE SEQUENCE [LARGE SCALE GENOMIC DNA]</scope>
    <source>
        <strain evidence="4 5">DSM 111018</strain>
    </source>
</reference>
<dbReference type="Gene3D" id="3.40.630.30">
    <property type="match status" value="1"/>
</dbReference>
<protein>
    <submittedName>
        <fullName evidence="4">N-acetyltransferase family protein</fullName>
    </submittedName>
</protein>
<accession>A0ABS0LTE5</accession>
<comment type="caution">
    <text evidence="4">The sequence shown here is derived from an EMBL/GenBank/DDBJ whole genome shotgun (WGS) entry which is preliminary data.</text>
</comment>
<evidence type="ECO:0000313" key="4">
    <source>
        <dbReference type="EMBL" id="MBG9986626.1"/>
    </source>
</evidence>
<sequence length="196" mass="22584">MLFQSSSLHLRTANLSDAAGIQRIYRPYILNTTYNLEVEVPSVESLEERIANTQIQYPFIVAEYENQVVGFCYLSNFYHYNIPSAGLLSIYVAEDAPIRGIGHELFTSLEFMLADTPIQTIISSIVANNIRSIRFHEKHGFTEMLRIPNLAQKEQHFLDIVWMQKSLPATIPYIQYSDSLEFDMEMDTETIMAEIF</sequence>
<proteinExistence type="predicted"/>
<organism evidence="4 5">
    <name type="scientific">Facklamia lactis</name>
    <dbReference type="NCBI Taxonomy" id="2749967"/>
    <lineage>
        <taxon>Bacteria</taxon>
        <taxon>Bacillati</taxon>
        <taxon>Bacillota</taxon>
        <taxon>Bacilli</taxon>
        <taxon>Lactobacillales</taxon>
        <taxon>Aerococcaceae</taxon>
        <taxon>Facklamia</taxon>
    </lineage>
</organism>
<dbReference type="Proteomes" id="UP000721415">
    <property type="component" value="Unassembled WGS sequence"/>
</dbReference>
<dbReference type="EMBL" id="JACBXQ010000004">
    <property type="protein sequence ID" value="MBG9986626.1"/>
    <property type="molecule type" value="Genomic_DNA"/>
</dbReference>
<dbReference type="SUPFAM" id="SSF55729">
    <property type="entry name" value="Acyl-CoA N-acyltransferases (Nat)"/>
    <property type="match status" value="1"/>
</dbReference>
<dbReference type="Pfam" id="PF13420">
    <property type="entry name" value="Acetyltransf_4"/>
    <property type="match status" value="1"/>
</dbReference>
<dbReference type="InterPro" id="IPR016181">
    <property type="entry name" value="Acyl_CoA_acyltransferase"/>
</dbReference>
<dbReference type="PANTHER" id="PTHR43072:SF23">
    <property type="entry name" value="UPF0039 PROTEIN C11D3.02C"/>
    <property type="match status" value="1"/>
</dbReference>
<evidence type="ECO:0000259" key="3">
    <source>
        <dbReference type="PROSITE" id="PS51186"/>
    </source>
</evidence>
<dbReference type="PROSITE" id="PS51186">
    <property type="entry name" value="GNAT"/>
    <property type="match status" value="1"/>
</dbReference>
<keyword evidence="5" id="KW-1185">Reference proteome</keyword>
<keyword evidence="2" id="KW-0012">Acyltransferase</keyword>
<evidence type="ECO:0000256" key="1">
    <source>
        <dbReference type="ARBA" id="ARBA00022679"/>
    </source>
</evidence>
<dbReference type="RefSeq" id="WP_197115550.1">
    <property type="nucleotide sequence ID" value="NZ_JACBXQ010000004.1"/>
</dbReference>
<evidence type="ECO:0000256" key="2">
    <source>
        <dbReference type="ARBA" id="ARBA00023315"/>
    </source>
</evidence>
<keyword evidence="1" id="KW-0808">Transferase</keyword>
<feature type="domain" description="N-acetyltransferase" evidence="3">
    <location>
        <begin position="8"/>
        <end position="168"/>
    </location>
</feature>